<sequence>MTSLDTIDVFDQERYLDGPPYADFAVLRRQAPVFHHRDPEVPEGHWALTRHADIVQVARHPELFSSERKGSQPQEFDEVAIDVQRRMMIHQDPPRHSRIRGLVNRGFTPRAVDRLRARIAEECEAIVENALAQGEFDLVPTVAAELPLIVIAELMGIPRSDRHLIFEWSRAIAGQTDHEHGGAEATRDAVVGMSGYAAELGAQRRRCPLDDTVTRMVSPDDKGNQLTDEEFQAFFILMTVAGNETTRYSIAGGVEAFTQFPDQWTRLKQDPELARTAAEEIVRWVSPTKVFRRTALADTEVGGQLIRAGDKVMAHLVSANRDETVFADPESFDIGRDPNPHLGFGGGGPHFCIGKHLAVTEIEIMFRTLARKVDRFEITGPTPRLRSYQFTGITALPVRVVAA</sequence>
<dbReference type="RefSeq" id="WP_153410967.1">
    <property type="nucleotide sequence ID" value="NZ_WEGK01000006.1"/>
</dbReference>
<reference evidence="8 9" key="1">
    <citation type="submission" date="2019-10" db="EMBL/GenBank/DDBJ databases">
        <title>Nocardia macrotermitis sp. nov. and Nocardia aurantia sp. nov., isolated from the gut of fungus growing-termite Macrotermes natalensis.</title>
        <authorList>
            <person name="Benndorf R."/>
            <person name="Schwitalla J."/>
            <person name="Martin K."/>
            <person name="De Beer W."/>
            <person name="Kaster A.-K."/>
            <person name="Vollmers J."/>
            <person name="Poulsen M."/>
            <person name="Beemelmanns C."/>
        </authorList>
    </citation>
    <scope>NUCLEOTIDE SEQUENCE [LARGE SCALE GENOMIC DNA]</scope>
    <source>
        <strain evidence="8 9">RB20</strain>
    </source>
</reference>
<proteinExistence type="inferred from homology"/>
<evidence type="ECO:0000256" key="4">
    <source>
        <dbReference type="ARBA" id="ARBA00022723"/>
    </source>
</evidence>
<dbReference type="Pfam" id="PF00067">
    <property type="entry name" value="p450"/>
    <property type="match status" value="1"/>
</dbReference>
<evidence type="ECO:0000256" key="1">
    <source>
        <dbReference type="ARBA" id="ARBA00001971"/>
    </source>
</evidence>
<dbReference type="InterPro" id="IPR001128">
    <property type="entry name" value="Cyt_P450"/>
</dbReference>
<dbReference type="GO" id="GO:0008395">
    <property type="term" value="F:steroid hydroxylase activity"/>
    <property type="evidence" value="ECO:0007669"/>
    <property type="project" value="TreeGrafter"/>
</dbReference>
<keyword evidence="6" id="KW-0408">Iron</keyword>
<accession>A0A7K0D3A8</accession>
<dbReference type="CDD" id="cd11033">
    <property type="entry name" value="CYP142-like"/>
    <property type="match status" value="1"/>
</dbReference>
<dbReference type="FunFam" id="1.10.630.10:FF:000018">
    <property type="entry name" value="Cytochrome P450 monooxygenase"/>
    <property type="match status" value="1"/>
</dbReference>
<comment type="similarity">
    <text evidence="2">Belongs to the cytochrome P450 family.</text>
</comment>
<name>A0A7K0D3A8_9NOCA</name>
<evidence type="ECO:0000256" key="7">
    <source>
        <dbReference type="ARBA" id="ARBA00023033"/>
    </source>
</evidence>
<dbReference type="Proteomes" id="UP000438448">
    <property type="component" value="Unassembled WGS sequence"/>
</dbReference>
<dbReference type="GO" id="GO:0005506">
    <property type="term" value="F:iron ion binding"/>
    <property type="evidence" value="ECO:0007669"/>
    <property type="project" value="InterPro"/>
</dbReference>
<dbReference type="PANTHER" id="PTHR46696">
    <property type="entry name" value="P450, PUTATIVE (EUROFUNG)-RELATED"/>
    <property type="match status" value="1"/>
</dbReference>
<evidence type="ECO:0000256" key="5">
    <source>
        <dbReference type="ARBA" id="ARBA00023002"/>
    </source>
</evidence>
<evidence type="ECO:0000256" key="6">
    <source>
        <dbReference type="ARBA" id="ARBA00023004"/>
    </source>
</evidence>
<dbReference type="InterPro" id="IPR002397">
    <property type="entry name" value="Cyt_P450_B"/>
</dbReference>
<comment type="caution">
    <text evidence="8">The sequence shown here is derived from an EMBL/GenBank/DDBJ whole genome shotgun (WGS) entry which is preliminary data.</text>
</comment>
<dbReference type="EC" id="1.14.15.29" evidence="8"/>
<dbReference type="GO" id="GO:0020037">
    <property type="term" value="F:heme binding"/>
    <property type="evidence" value="ECO:0007669"/>
    <property type="project" value="InterPro"/>
</dbReference>
<evidence type="ECO:0000256" key="2">
    <source>
        <dbReference type="ARBA" id="ARBA00010617"/>
    </source>
</evidence>
<evidence type="ECO:0000256" key="3">
    <source>
        <dbReference type="ARBA" id="ARBA00022617"/>
    </source>
</evidence>
<organism evidence="8 9">
    <name type="scientific">Nocardia macrotermitis</name>
    <dbReference type="NCBI Taxonomy" id="2585198"/>
    <lineage>
        <taxon>Bacteria</taxon>
        <taxon>Bacillati</taxon>
        <taxon>Actinomycetota</taxon>
        <taxon>Actinomycetes</taxon>
        <taxon>Mycobacteriales</taxon>
        <taxon>Nocardiaceae</taxon>
        <taxon>Nocardia</taxon>
    </lineage>
</organism>
<keyword evidence="9" id="KW-1185">Reference proteome</keyword>
<evidence type="ECO:0000313" key="9">
    <source>
        <dbReference type="Proteomes" id="UP000438448"/>
    </source>
</evidence>
<dbReference type="PRINTS" id="PR00359">
    <property type="entry name" value="BP450"/>
</dbReference>
<dbReference type="GO" id="GO:0006707">
    <property type="term" value="P:cholesterol catabolic process"/>
    <property type="evidence" value="ECO:0007669"/>
    <property type="project" value="TreeGrafter"/>
</dbReference>
<keyword evidence="4" id="KW-0479">Metal-binding</keyword>
<dbReference type="SUPFAM" id="SSF48264">
    <property type="entry name" value="Cytochrome P450"/>
    <property type="match status" value="1"/>
</dbReference>
<dbReference type="OrthoDB" id="5241086at2"/>
<evidence type="ECO:0000313" key="8">
    <source>
        <dbReference type="EMBL" id="MQY20199.1"/>
    </source>
</evidence>
<dbReference type="GO" id="GO:0036199">
    <property type="term" value="F:cholest-4-en-3-one 26-monooxygenase activity"/>
    <property type="evidence" value="ECO:0007669"/>
    <property type="project" value="UniProtKB-EC"/>
</dbReference>
<dbReference type="PANTHER" id="PTHR46696:SF4">
    <property type="entry name" value="BIOTIN BIOSYNTHESIS CYTOCHROME P450"/>
    <property type="match status" value="1"/>
</dbReference>
<keyword evidence="3" id="KW-0349">Heme</keyword>
<comment type="cofactor">
    <cofactor evidence="1">
        <name>heme</name>
        <dbReference type="ChEBI" id="CHEBI:30413"/>
    </cofactor>
</comment>
<keyword evidence="5 8" id="KW-0560">Oxidoreductase</keyword>
<keyword evidence="7 8" id="KW-0503">Monooxygenase</keyword>
<dbReference type="EMBL" id="WEGK01000006">
    <property type="protein sequence ID" value="MQY20199.1"/>
    <property type="molecule type" value="Genomic_DNA"/>
</dbReference>
<dbReference type="InterPro" id="IPR036396">
    <property type="entry name" value="Cyt_P450_sf"/>
</dbReference>
<dbReference type="Gene3D" id="1.10.630.10">
    <property type="entry name" value="Cytochrome P450"/>
    <property type="match status" value="1"/>
</dbReference>
<gene>
    <name evidence="8" type="ORF">NRB20_32970</name>
</gene>
<protein>
    <submittedName>
        <fullName evidence="8">Steroid C26-monooxygenase</fullName>
        <ecNumber evidence="8">1.14.15.29</ecNumber>
    </submittedName>
</protein>
<dbReference type="AlphaFoldDB" id="A0A7K0D3A8"/>